<evidence type="ECO:0000256" key="2">
    <source>
        <dbReference type="HAMAP-Rule" id="MF_00048"/>
    </source>
</evidence>
<keyword evidence="4" id="KW-1185">Reference proteome</keyword>
<dbReference type="Pfam" id="PF02021">
    <property type="entry name" value="UPF0102"/>
    <property type="match status" value="1"/>
</dbReference>
<dbReference type="InterPro" id="IPR011335">
    <property type="entry name" value="Restrct_endonuc-II-like"/>
</dbReference>
<dbReference type="InterPro" id="IPR003509">
    <property type="entry name" value="UPF0102_YraN-like"/>
</dbReference>
<dbReference type="RefSeq" id="WP_257510605.1">
    <property type="nucleotide sequence ID" value="NZ_JANKHG010000001.1"/>
</dbReference>
<dbReference type="InterPro" id="IPR011856">
    <property type="entry name" value="tRNA_endonuc-like_dom_sf"/>
</dbReference>
<reference evidence="3" key="1">
    <citation type="submission" date="2022-07" db="EMBL/GenBank/DDBJ databases">
        <authorList>
            <person name="Xamxidin M."/>
        </authorList>
    </citation>
    <scope>NUCLEOTIDE SEQUENCE</scope>
    <source>
        <strain evidence="3">YS8-69</strain>
    </source>
</reference>
<dbReference type="NCBIfam" id="NF009150">
    <property type="entry name" value="PRK12497.1-3"/>
    <property type="match status" value="1"/>
</dbReference>
<protein>
    <recommendedName>
        <fullName evidence="2">UPF0102 protein NSP04_01730</fullName>
    </recommendedName>
</protein>
<evidence type="ECO:0000313" key="3">
    <source>
        <dbReference type="EMBL" id="MCR2745363.1"/>
    </source>
</evidence>
<proteinExistence type="inferred from homology"/>
<dbReference type="Proteomes" id="UP001165267">
    <property type="component" value="Unassembled WGS sequence"/>
</dbReference>
<comment type="caution">
    <text evidence="3">The sequence shown here is derived from an EMBL/GenBank/DDBJ whole genome shotgun (WGS) entry which is preliminary data.</text>
</comment>
<comment type="similarity">
    <text evidence="1 2">Belongs to the UPF0102 family.</text>
</comment>
<dbReference type="Gene3D" id="3.40.1350.10">
    <property type="match status" value="1"/>
</dbReference>
<dbReference type="SUPFAM" id="SSF52980">
    <property type="entry name" value="Restriction endonuclease-like"/>
    <property type="match status" value="1"/>
</dbReference>
<dbReference type="HAMAP" id="MF_00048">
    <property type="entry name" value="UPF0102"/>
    <property type="match status" value="1"/>
</dbReference>
<dbReference type="NCBIfam" id="TIGR00252">
    <property type="entry name" value="YraN family protein"/>
    <property type="match status" value="1"/>
</dbReference>
<dbReference type="EMBL" id="JANKHG010000001">
    <property type="protein sequence ID" value="MCR2745363.1"/>
    <property type="molecule type" value="Genomic_DNA"/>
</dbReference>
<dbReference type="PANTHER" id="PTHR34039">
    <property type="entry name" value="UPF0102 PROTEIN YRAN"/>
    <property type="match status" value="1"/>
</dbReference>
<gene>
    <name evidence="3" type="ORF">NSP04_01730</name>
</gene>
<evidence type="ECO:0000313" key="4">
    <source>
        <dbReference type="Proteomes" id="UP001165267"/>
    </source>
</evidence>
<organism evidence="3 4">
    <name type="scientific">Limnobacter parvus</name>
    <dbReference type="NCBI Taxonomy" id="2939690"/>
    <lineage>
        <taxon>Bacteria</taxon>
        <taxon>Pseudomonadati</taxon>
        <taxon>Pseudomonadota</taxon>
        <taxon>Betaproteobacteria</taxon>
        <taxon>Burkholderiales</taxon>
        <taxon>Burkholderiaceae</taxon>
        <taxon>Limnobacter</taxon>
    </lineage>
</organism>
<sequence>MAFTPKSKVPELSGIPWGTRKSRSRKAVIPWVSPKEKPASVIPAAPNEHKLAILAQGQLAEIQALRLLESKGLVLIAQNHRCRCGEIDLIMAQGDTAVVVEVRLRSNNRHGSALESISTHKQSRVTRCAKLWWVQQGQRKFKHLRFDVVALENGTDAQWVQNAWQISN</sequence>
<accession>A0ABT1XDK6</accession>
<evidence type="ECO:0000256" key="1">
    <source>
        <dbReference type="ARBA" id="ARBA00006738"/>
    </source>
</evidence>
<dbReference type="PANTHER" id="PTHR34039:SF1">
    <property type="entry name" value="UPF0102 PROTEIN YRAN"/>
    <property type="match status" value="1"/>
</dbReference>
<name>A0ABT1XDK6_9BURK</name>